<evidence type="ECO:0000256" key="1">
    <source>
        <dbReference type="SAM" id="MobiDB-lite"/>
    </source>
</evidence>
<organism evidence="2 3">
    <name type="scientific">Coemansia reversa (strain ATCC 12441 / NRRL 1564)</name>
    <dbReference type="NCBI Taxonomy" id="763665"/>
    <lineage>
        <taxon>Eukaryota</taxon>
        <taxon>Fungi</taxon>
        <taxon>Fungi incertae sedis</taxon>
        <taxon>Zoopagomycota</taxon>
        <taxon>Kickxellomycotina</taxon>
        <taxon>Kickxellomycetes</taxon>
        <taxon>Kickxellales</taxon>
        <taxon>Kickxellaceae</taxon>
        <taxon>Coemansia</taxon>
    </lineage>
</organism>
<dbReference type="InterPro" id="IPR044661">
    <property type="entry name" value="MED15a/b/c-like"/>
</dbReference>
<feature type="region of interest" description="Disordered" evidence="1">
    <location>
        <begin position="549"/>
        <end position="636"/>
    </location>
</feature>
<dbReference type="OrthoDB" id="774557at2759"/>
<proteinExistence type="predicted"/>
<keyword evidence="3" id="KW-1185">Reference proteome</keyword>
<feature type="compositionally biased region" description="Low complexity" evidence="1">
    <location>
        <begin position="615"/>
        <end position="636"/>
    </location>
</feature>
<feature type="region of interest" description="Disordered" evidence="1">
    <location>
        <begin position="166"/>
        <end position="210"/>
    </location>
</feature>
<feature type="region of interest" description="Disordered" evidence="1">
    <location>
        <begin position="224"/>
        <end position="307"/>
    </location>
</feature>
<dbReference type="PANTHER" id="PTHR33137:SF4">
    <property type="entry name" value="MEDIATOR OF RNA POLYMERASE II TRANSCRIPTION SUBUNIT 15A-RELATED"/>
    <property type="match status" value="1"/>
</dbReference>
<feature type="compositionally biased region" description="Low complexity" evidence="1">
    <location>
        <begin position="234"/>
        <end position="252"/>
    </location>
</feature>
<evidence type="ECO:0000313" key="3">
    <source>
        <dbReference type="Proteomes" id="UP000242474"/>
    </source>
</evidence>
<sequence length="636" mass="67984">MNGQVNINGAVSDGHGYTTDEQGLGMLNFGYLSGIGDESALSAIGAEQGGGVTAMQFAVQGMAGIHPALQQPEVPQQMHLGAQPMISQQQQQQQQQQQSVMAYLQNQLFMSDATPWGLSGATTASAMAGAAPMIEQGPLMAQLAVLEQQDGQQDTLDTSLGQSDMQVMQHVQHQQQAPSQVMPPPQQLPDGLPLKSASPDAGGTPALSAAVPPLRSAPVVAGEFSSDAAPGTRRQSTVSSSPAPSAATRQSPGRQRRRKPMARPQGGMQPTAVAKAQTMDAAPQKATEPAQAPSGNKERPTGQATGGAAERLVSRVIGGGLERLLAFHSVLSARPSSSTRGLEFWQRAVKENFSAGGSLRLDHGQQSYDVPAATAGRFYHRMFSEGAVESMHVALGQVAVHGMPASAAIASFHDVLLTTTYFNGRRVLESGALRVIFDRDLRIRLWAFEAVDATACLSRKRSAPADEMPTRTVDVSITRHLDWPRIVPPPPRRRKSAHGRLPADESVLPACGLRHLEVASTVCLMQDLFRVHLRQPHVADVLSTWRAAANPSTLSQTPRPPPPPPPDRKRQRRKSVPPVLVSKDNASVPQKSAASPKHTVKPNPARPAAAPLTSLQPPQQQKQRQPQKQRQLLPTK</sequence>
<feature type="compositionally biased region" description="Low complexity" evidence="1">
    <location>
        <begin position="166"/>
        <end position="176"/>
    </location>
</feature>
<name>A0A2G5BB36_COERN</name>
<feature type="compositionally biased region" description="Polar residues" evidence="1">
    <location>
        <begin position="584"/>
        <end position="593"/>
    </location>
</feature>
<dbReference type="Proteomes" id="UP000242474">
    <property type="component" value="Unassembled WGS sequence"/>
</dbReference>
<protein>
    <submittedName>
        <fullName evidence="2">Uncharacterized protein</fullName>
    </submittedName>
</protein>
<dbReference type="InterPro" id="IPR029005">
    <property type="entry name" value="LIM-bd/SEUSS"/>
</dbReference>
<evidence type="ECO:0000313" key="2">
    <source>
        <dbReference type="EMBL" id="PIA16229.1"/>
    </source>
</evidence>
<gene>
    <name evidence="2" type="ORF">COEREDRAFT_8642</name>
</gene>
<dbReference type="EMBL" id="KZ303501">
    <property type="protein sequence ID" value="PIA16229.1"/>
    <property type="molecule type" value="Genomic_DNA"/>
</dbReference>
<dbReference type="Pfam" id="PF01803">
    <property type="entry name" value="LIM_bind"/>
    <property type="match status" value="1"/>
</dbReference>
<dbReference type="AlphaFoldDB" id="A0A2G5BB36"/>
<reference evidence="2 3" key="1">
    <citation type="journal article" date="2015" name="Genome Biol. Evol.">
        <title>Phylogenomic analyses indicate that early fungi evolved digesting cell walls of algal ancestors of land plants.</title>
        <authorList>
            <person name="Chang Y."/>
            <person name="Wang S."/>
            <person name="Sekimoto S."/>
            <person name="Aerts A.L."/>
            <person name="Choi C."/>
            <person name="Clum A."/>
            <person name="LaButti K.M."/>
            <person name="Lindquist E.A."/>
            <person name="Yee Ngan C."/>
            <person name="Ohm R.A."/>
            <person name="Salamov A.A."/>
            <person name="Grigoriev I.V."/>
            <person name="Spatafora J.W."/>
            <person name="Berbee M.L."/>
        </authorList>
    </citation>
    <scope>NUCLEOTIDE SEQUENCE [LARGE SCALE GENOMIC DNA]</scope>
    <source>
        <strain evidence="2 3">NRRL 1564</strain>
    </source>
</reference>
<dbReference type="GO" id="GO:0031490">
    <property type="term" value="F:chromatin DNA binding"/>
    <property type="evidence" value="ECO:0007669"/>
    <property type="project" value="InterPro"/>
</dbReference>
<dbReference type="PANTHER" id="PTHR33137">
    <property type="entry name" value="MEDIATOR OF RNA POLYMERASE II TRANSCRIPTION SUBUNIT 15A-RELATED"/>
    <property type="match status" value="1"/>
</dbReference>
<dbReference type="GO" id="GO:0003713">
    <property type="term" value="F:transcription coactivator activity"/>
    <property type="evidence" value="ECO:0007669"/>
    <property type="project" value="InterPro"/>
</dbReference>
<accession>A0A2G5BB36</accession>
<dbReference type="STRING" id="763665.A0A2G5BB36"/>